<dbReference type="Proteomes" id="UP000271241">
    <property type="component" value="Unassembled WGS sequence"/>
</dbReference>
<evidence type="ECO:0000313" key="8">
    <source>
        <dbReference type="Proteomes" id="UP000271241"/>
    </source>
</evidence>
<dbReference type="InterPro" id="IPR006620">
    <property type="entry name" value="Pro_4_hyd_alph"/>
</dbReference>
<comment type="cofactor">
    <cofactor evidence="1">
        <name>L-ascorbate</name>
        <dbReference type="ChEBI" id="CHEBI:38290"/>
    </cofactor>
</comment>
<keyword evidence="8" id="KW-1185">Reference proteome</keyword>
<sequence length="712" mass="78350">MQDQRLRQLPAALQLRILSSVLRANDTGSATAPSASPLVDSGSIHGAHTPSIVYANEQPGAADLGALADLLLHRVAAKGYAVVDGLFPDMFLDQLQDACEARRNAGHLKPAGMGTGATRWQDSSVRGDVREYLPLKDLLQPAEAVSQSPLGKVAERITALVDAVSAHLCTPSTAATEQTPVPPLDYTAIQHAYYSPTGTRYVRHRDLSPLNPDRRLTFILYLTRGWCKERGGELLLYPSPNTDTSTICVTPLAGRLLVFRSDLMHEVLPSYGDRHALTLWAYHATPLDDLLATYRHRACAMDNNLTQDDLDDGDMHGTIFVSIPAYRDPEAHATVQSLLGQARFPGRIRVGLLYQLVDEDERERLYAHSTLPASADITDAALYPACDWPVRGDRVVPGGNNRPVIRALTIPAAKAAGPCPARATIQERLYGGERYYLQVDAHMRFAPDWDVRLVQDLRRLERTYRRPILTDYPPGYTPNCSIDKTATSLESASTESAVAVDDLTGATLAVALDSNQLYATRFDDDGMLRLSARPRLAKVVDGDNEYRRQPFVAAGFLFGRADPILTHCPYDPTLRWLFFGEEALLSARLWTHGFDFFAPDTLLGKIACTDTANRSDRSPQPSPVVCWHQWQRTNRATSWAHASANNYGDRAAQERRTAQQLVCQILNPDTADAHVTLGNAHCIGGRYGLGTMRTIDSFTKCCGVDFGAHTLQ</sequence>
<keyword evidence="2" id="KW-0479">Metal-binding</keyword>
<evidence type="ECO:0000256" key="3">
    <source>
        <dbReference type="ARBA" id="ARBA00022964"/>
    </source>
</evidence>
<keyword evidence="4" id="KW-0560">Oxidoreductase</keyword>
<dbReference type="STRING" id="78915.A0A4V1IWH7"/>
<dbReference type="GO" id="GO:0016705">
    <property type="term" value="F:oxidoreductase activity, acting on paired donors, with incorporation or reduction of molecular oxygen"/>
    <property type="evidence" value="ECO:0007669"/>
    <property type="project" value="InterPro"/>
</dbReference>
<dbReference type="Gene3D" id="2.60.120.620">
    <property type="entry name" value="q2cbj1_9rhob like domain"/>
    <property type="match status" value="1"/>
</dbReference>
<evidence type="ECO:0000259" key="6">
    <source>
        <dbReference type="PROSITE" id="PS51471"/>
    </source>
</evidence>
<keyword evidence="3" id="KW-0223">Dioxygenase</keyword>
<dbReference type="Pfam" id="PF11397">
    <property type="entry name" value="GlcNAc"/>
    <property type="match status" value="2"/>
</dbReference>
<name>A0A4V1IWH7_9FUNG</name>
<dbReference type="AlphaFoldDB" id="A0A4V1IWH7"/>
<evidence type="ECO:0000256" key="4">
    <source>
        <dbReference type="ARBA" id="ARBA00023002"/>
    </source>
</evidence>
<accession>A0A4V1IWH7</accession>
<dbReference type="PANTHER" id="PTHR34496:SF9">
    <property type="entry name" value="[SKP1-PROTEIN]-HYDROXYPROLINE N-ACETYLGLUCOSAMINYLTRANSFERASE"/>
    <property type="match status" value="1"/>
</dbReference>
<dbReference type="InterPro" id="IPR021067">
    <property type="entry name" value="Glycosyltransferase"/>
</dbReference>
<dbReference type="InterPro" id="IPR005123">
    <property type="entry name" value="Oxoglu/Fe-dep_dioxygenase_dom"/>
</dbReference>
<keyword evidence="5" id="KW-0408">Iron</keyword>
<dbReference type="GO" id="GO:0005506">
    <property type="term" value="F:iron ion binding"/>
    <property type="evidence" value="ECO:0007669"/>
    <property type="project" value="InterPro"/>
</dbReference>
<dbReference type="SMART" id="SM00702">
    <property type="entry name" value="P4Hc"/>
    <property type="match status" value="1"/>
</dbReference>
<dbReference type="InterPro" id="IPR044862">
    <property type="entry name" value="Pro_4_hyd_alph_FE2OG_OXY"/>
</dbReference>
<organism evidence="7 8">
    <name type="scientific">Thamnocephalis sphaerospora</name>
    <dbReference type="NCBI Taxonomy" id="78915"/>
    <lineage>
        <taxon>Eukaryota</taxon>
        <taxon>Fungi</taxon>
        <taxon>Fungi incertae sedis</taxon>
        <taxon>Zoopagomycota</taxon>
        <taxon>Zoopagomycotina</taxon>
        <taxon>Zoopagomycetes</taxon>
        <taxon>Zoopagales</taxon>
        <taxon>Sigmoideomycetaceae</taxon>
        <taxon>Thamnocephalis</taxon>
    </lineage>
</organism>
<protein>
    <submittedName>
        <fullName evidence="7">GlcNAc-domain-containing protein</fullName>
    </submittedName>
</protein>
<dbReference type="EMBL" id="KZ992696">
    <property type="protein sequence ID" value="RKP07599.1"/>
    <property type="molecule type" value="Genomic_DNA"/>
</dbReference>
<dbReference type="Pfam" id="PF13640">
    <property type="entry name" value="2OG-FeII_Oxy_3"/>
    <property type="match status" value="1"/>
</dbReference>
<reference evidence="8" key="1">
    <citation type="journal article" date="2018" name="Nat. Microbiol.">
        <title>Leveraging single-cell genomics to expand the fungal tree of life.</title>
        <authorList>
            <person name="Ahrendt S.R."/>
            <person name="Quandt C.A."/>
            <person name="Ciobanu D."/>
            <person name="Clum A."/>
            <person name="Salamov A."/>
            <person name="Andreopoulos B."/>
            <person name="Cheng J.F."/>
            <person name="Woyke T."/>
            <person name="Pelin A."/>
            <person name="Henrissat B."/>
            <person name="Reynolds N.K."/>
            <person name="Benny G.L."/>
            <person name="Smith M.E."/>
            <person name="James T.Y."/>
            <person name="Grigoriev I.V."/>
        </authorList>
    </citation>
    <scope>NUCLEOTIDE SEQUENCE [LARGE SCALE GENOMIC DNA]</scope>
    <source>
        <strain evidence="8">RSA 1356</strain>
    </source>
</reference>
<gene>
    <name evidence="7" type="ORF">THASP1DRAFT_30580</name>
</gene>
<dbReference type="OrthoDB" id="76265at2759"/>
<evidence type="ECO:0000256" key="5">
    <source>
        <dbReference type="ARBA" id="ARBA00023004"/>
    </source>
</evidence>
<evidence type="ECO:0000313" key="7">
    <source>
        <dbReference type="EMBL" id="RKP07599.1"/>
    </source>
</evidence>
<proteinExistence type="predicted"/>
<evidence type="ECO:0000256" key="2">
    <source>
        <dbReference type="ARBA" id="ARBA00022723"/>
    </source>
</evidence>
<dbReference type="GO" id="GO:0031418">
    <property type="term" value="F:L-ascorbic acid binding"/>
    <property type="evidence" value="ECO:0007669"/>
    <property type="project" value="InterPro"/>
</dbReference>
<evidence type="ECO:0000256" key="1">
    <source>
        <dbReference type="ARBA" id="ARBA00001961"/>
    </source>
</evidence>
<feature type="domain" description="Fe2OG dioxygenase" evidence="6">
    <location>
        <begin position="185"/>
        <end position="283"/>
    </location>
</feature>
<dbReference type="GO" id="GO:0051213">
    <property type="term" value="F:dioxygenase activity"/>
    <property type="evidence" value="ECO:0007669"/>
    <property type="project" value="UniProtKB-KW"/>
</dbReference>
<dbReference type="PANTHER" id="PTHR34496">
    <property type="entry name" value="GLCNAC TRANSFERASE-RELATED"/>
    <property type="match status" value="1"/>
</dbReference>
<dbReference type="PROSITE" id="PS51471">
    <property type="entry name" value="FE2OG_OXY"/>
    <property type="match status" value="1"/>
</dbReference>